<dbReference type="RefSeq" id="WP_375065618.1">
    <property type="nucleotide sequence ID" value="NZ_JBHGBT010000030.1"/>
</dbReference>
<reference evidence="1 2" key="1">
    <citation type="submission" date="2024-09" db="EMBL/GenBank/DDBJ databases">
        <title>Draft genome sequence of multifaceted antimicrobials producing Streptomyces sp. strain FH1.</title>
        <authorList>
            <person name="Hassan F."/>
            <person name="Ali H."/>
            <person name="Hassan N."/>
            <person name="Nawaz A."/>
        </authorList>
    </citation>
    <scope>NUCLEOTIDE SEQUENCE [LARGE SCALE GENOMIC DNA]</scope>
    <source>
        <strain evidence="1 2">FH1</strain>
    </source>
</reference>
<dbReference type="EMBL" id="JBHGBT010000030">
    <property type="protein sequence ID" value="MFB4197274.1"/>
    <property type="molecule type" value="Genomic_DNA"/>
</dbReference>
<name>A0ABV4ZVE1_9ACTN</name>
<dbReference type="Proteomes" id="UP001577267">
    <property type="component" value="Unassembled WGS sequence"/>
</dbReference>
<evidence type="ECO:0000313" key="2">
    <source>
        <dbReference type="Proteomes" id="UP001577267"/>
    </source>
</evidence>
<keyword evidence="2" id="KW-1185">Reference proteome</keyword>
<gene>
    <name evidence="1" type="ORF">ACE11A_23285</name>
</gene>
<comment type="caution">
    <text evidence="1">The sequence shown here is derived from an EMBL/GenBank/DDBJ whole genome shotgun (WGS) entry which is preliminary data.</text>
</comment>
<accession>A0ABV4ZVE1</accession>
<evidence type="ECO:0000313" key="1">
    <source>
        <dbReference type="EMBL" id="MFB4197274.1"/>
    </source>
</evidence>
<sequence>MDHRPARRGAAPTGVLDWEYARPPPRLFDVAPALEHVAPFRNDPAYPQWLHYPEPPDWRRRLAVFAVPTADIPP</sequence>
<organism evidence="1 2">
    <name type="scientific">Streptomyces carpaticus</name>
    <dbReference type="NCBI Taxonomy" id="285558"/>
    <lineage>
        <taxon>Bacteria</taxon>
        <taxon>Bacillati</taxon>
        <taxon>Actinomycetota</taxon>
        <taxon>Actinomycetes</taxon>
        <taxon>Kitasatosporales</taxon>
        <taxon>Streptomycetaceae</taxon>
        <taxon>Streptomyces</taxon>
    </lineage>
</organism>
<proteinExistence type="predicted"/>
<protein>
    <submittedName>
        <fullName evidence="1">Uncharacterized protein</fullName>
    </submittedName>
</protein>